<dbReference type="Pfam" id="PF00378">
    <property type="entry name" value="ECH_1"/>
    <property type="match status" value="1"/>
</dbReference>
<dbReference type="UniPathway" id="UPA00659"/>
<keyword evidence="10 14" id="KW-0456">Lyase</keyword>
<dbReference type="SUPFAM" id="SSF52096">
    <property type="entry name" value="ClpP/crotonase"/>
    <property type="match status" value="1"/>
</dbReference>
<evidence type="ECO:0000256" key="11">
    <source>
        <dbReference type="ARBA" id="ARBA00023268"/>
    </source>
</evidence>
<keyword evidence="6" id="KW-0276">Fatty acid metabolism</keyword>
<dbReference type="FunFam" id="3.40.50.720:FF:000009">
    <property type="entry name" value="Fatty oxidation complex, alpha subunit"/>
    <property type="match status" value="1"/>
</dbReference>
<dbReference type="InterPro" id="IPR018376">
    <property type="entry name" value="Enoyl-CoA_hyd/isom_CS"/>
</dbReference>
<dbReference type="SUPFAM" id="SSF51735">
    <property type="entry name" value="NAD(P)-binding Rossmann-fold domains"/>
    <property type="match status" value="1"/>
</dbReference>
<evidence type="ECO:0000259" key="13">
    <source>
        <dbReference type="Pfam" id="PF02737"/>
    </source>
</evidence>
<dbReference type="InterPro" id="IPR036291">
    <property type="entry name" value="NAD(P)-bd_dom_sf"/>
</dbReference>
<comment type="pathway">
    <text evidence="1">Lipid metabolism; fatty acid beta-oxidation.</text>
</comment>
<dbReference type="InterPro" id="IPR050136">
    <property type="entry name" value="FA_oxidation_alpha_subunit"/>
</dbReference>
<dbReference type="InterPro" id="IPR013328">
    <property type="entry name" value="6PGD_dom2"/>
</dbReference>
<dbReference type="PROSITE" id="PS00166">
    <property type="entry name" value="ENOYL_COA_HYDRATASE"/>
    <property type="match status" value="1"/>
</dbReference>
<keyword evidence="7 14" id="KW-0560">Oxidoreductase</keyword>
<dbReference type="SUPFAM" id="SSF48179">
    <property type="entry name" value="6-phosphogluconate dehydrogenase C-terminal domain-like"/>
    <property type="match status" value="2"/>
</dbReference>
<gene>
    <name evidence="14" type="ORF">MNBD_GAMMA05-569</name>
</gene>
<organism evidence="14">
    <name type="scientific">hydrothermal vent metagenome</name>
    <dbReference type="NCBI Taxonomy" id="652676"/>
    <lineage>
        <taxon>unclassified sequences</taxon>
        <taxon>metagenomes</taxon>
        <taxon>ecological metagenomes</taxon>
    </lineage>
</organism>
<keyword evidence="9" id="KW-0443">Lipid metabolism</keyword>
<dbReference type="GO" id="GO:0004300">
    <property type="term" value="F:enoyl-CoA hydratase activity"/>
    <property type="evidence" value="ECO:0007669"/>
    <property type="project" value="UniProtKB-EC"/>
</dbReference>
<evidence type="ECO:0000256" key="4">
    <source>
        <dbReference type="ARBA" id="ARBA00009463"/>
    </source>
</evidence>
<comment type="similarity">
    <text evidence="4">Belongs to the 3-hydroxyacyl-CoA dehydrogenase family.</text>
</comment>
<dbReference type="InterPro" id="IPR006176">
    <property type="entry name" value="3-OHacyl-CoA_DH_NAD-bd"/>
</dbReference>
<dbReference type="EMBL" id="UOFE01000030">
    <property type="protein sequence ID" value="VAW52809.1"/>
    <property type="molecule type" value="Genomic_DNA"/>
</dbReference>
<comment type="similarity">
    <text evidence="2">In the central section; belongs to the 3-hydroxyacyl-CoA dehydrogenase family.</text>
</comment>
<feature type="domain" description="3-hydroxyacyl-CoA dehydrogenase C-terminal" evidence="12">
    <location>
        <begin position="489"/>
        <end position="579"/>
    </location>
</feature>
<dbReference type="PANTHER" id="PTHR43612:SF3">
    <property type="entry name" value="TRIFUNCTIONAL ENZYME SUBUNIT ALPHA, MITOCHONDRIAL"/>
    <property type="match status" value="1"/>
</dbReference>
<dbReference type="AlphaFoldDB" id="A0A3B0WUE8"/>
<evidence type="ECO:0000256" key="3">
    <source>
        <dbReference type="ARBA" id="ARBA00008750"/>
    </source>
</evidence>
<protein>
    <recommendedName>
        <fullName evidence="5">enoyl-CoA hydratase</fullName>
        <ecNumber evidence="5">4.2.1.17</ecNumber>
    </recommendedName>
</protein>
<feature type="domain" description="3-hydroxyacyl-CoA dehydrogenase NAD binding" evidence="13">
    <location>
        <begin position="311"/>
        <end position="485"/>
    </location>
</feature>
<evidence type="ECO:0000313" key="14">
    <source>
        <dbReference type="EMBL" id="VAW52809.1"/>
    </source>
</evidence>
<evidence type="ECO:0000256" key="5">
    <source>
        <dbReference type="ARBA" id="ARBA00012076"/>
    </source>
</evidence>
<keyword evidence="14" id="KW-0413">Isomerase</keyword>
<dbReference type="GO" id="GO:0070403">
    <property type="term" value="F:NAD+ binding"/>
    <property type="evidence" value="ECO:0007669"/>
    <property type="project" value="InterPro"/>
</dbReference>
<evidence type="ECO:0000256" key="6">
    <source>
        <dbReference type="ARBA" id="ARBA00022832"/>
    </source>
</evidence>
<dbReference type="Gene3D" id="3.40.50.720">
    <property type="entry name" value="NAD(P)-binding Rossmann-like Domain"/>
    <property type="match status" value="1"/>
</dbReference>
<accession>A0A3B0WUE8</accession>
<evidence type="ECO:0000256" key="9">
    <source>
        <dbReference type="ARBA" id="ARBA00023098"/>
    </source>
</evidence>
<dbReference type="InterPro" id="IPR006180">
    <property type="entry name" value="3-OHacyl-CoA_DH_CS"/>
</dbReference>
<dbReference type="Pfam" id="PF02737">
    <property type="entry name" value="3HCDH_N"/>
    <property type="match status" value="1"/>
</dbReference>
<dbReference type="GO" id="GO:0006635">
    <property type="term" value="P:fatty acid beta-oxidation"/>
    <property type="evidence" value="ECO:0007669"/>
    <property type="project" value="UniProtKB-UniPathway"/>
</dbReference>
<dbReference type="Gene3D" id="1.10.1040.10">
    <property type="entry name" value="N-(1-d-carboxylethyl)-l-norvaline Dehydrogenase, domain 2"/>
    <property type="match status" value="2"/>
</dbReference>
<evidence type="ECO:0000256" key="8">
    <source>
        <dbReference type="ARBA" id="ARBA00023027"/>
    </source>
</evidence>
<keyword evidence="11" id="KW-0511">Multifunctional enzyme</keyword>
<sequence>MSEENHSEGNNWHVEKDDNNIAWVHFDKPESAANLLSQKAIKELNEILIGFEGDLPKAIIILSDKKDSFIFGADIKEFTALDNKEQALAFMLKGHELMNRLEAMKCPTVSMVHGLCFGGGTELSLACDYIVASDDKKTKIGLPEIKLGIHPGYGGTARSIERCGPVAAMGIMLTGRALTARAAKKIRLIEEMVPVRQLKSAAESYALTAPKRKKLPFLTRVANYSLVRPLIASQMRKNVASKARKEHYPAPYSLIDLWQKYAGNKKLMLEKEAIAVANLATTDTARNLVRVFFLQEQLKSQGKKVKFDVEHVHVIGGGIMGGDIASWCAIQGYSVTVQDQDPERLAQTIKRAQYSFKKKFKRDRRAIRDANDRLMADHRGSGVYRADIIIEAIFEDVDVKRSLYESIEPKMKPSAILATNTSSIKLEDLSSCLKNPGRLVGLHFFNPVALMPLVEIIRGNETDENVVQQALAFGKNIGKLPLAVKSSPGFLVNRILMPYILEAVTMVDEGIPPEVIDKAALQYGMPMGPIELADTVGLDICKSVANILSTALDMPLPDNLKTLSDKKLGKKTGEGFYKYKSGKPIKNKNASYSNQQEVQDRLVLRLVNEATACLREGIVDDKDLIDAGVIFGTGFAPFRGGPLEYIRSTGVDKLSQTLDGLKNKLGDRFKKDEGWSRL</sequence>
<dbReference type="PROSITE" id="PS00067">
    <property type="entry name" value="3HCDH"/>
    <property type="match status" value="1"/>
</dbReference>
<dbReference type="InterPro" id="IPR029045">
    <property type="entry name" value="ClpP/crotonase-like_dom_sf"/>
</dbReference>
<dbReference type="InterPro" id="IPR008927">
    <property type="entry name" value="6-PGluconate_DH-like_C_sf"/>
</dbReference>
<evidence type="ECO:0000256" key="2">
    <source>
        <dbReference type="ARBA" id="ARBA00007005"/>
    </source>
</evidence>
<evidence type="ECO:0000259" key="12">
    <source>
        <dbReference type="Pfam" id="PF00725"/>
    </source>
</evidence>
<dbReference type="EC" id="4.2.1.17" evidence="5"/>
<dbReference type="Pfam" id="PF00725">
    <property type="entry name" value="3HCDH"/>
    <property type="match status" value="1"/>
</dbReference>
<dbReference type="InterPro" id="IPR001753">
    <property type="entry name" value="Enoyl-CoA_hydra/iso"/>
</dbReference>
<evidence type="ECO:0000256" key="1">
    <source>
        <dbReference type="ARBA" id="ARBA00005005"/>
    </source>
</evidence>
<keyword evidence="8" id="KW-0520">NAD</keyword>
<reference evidence="14" key="1">
    <citation type="submission" date="2018-06" db="EMBL/GenBank/DDBJ databases">
        <authorList>
            <person name="Zhirakovskaya E."/>
        </authorList>
    </citation>
    <scope>NUCLEOTIDE SEQUENCE</scope>
</reference>
<proteinExistence type="inferred from homology"/>
<dbReference type="Gene3D" id="3.90.226.10">
    <property type="entry name" value="2-enoyl-CoA Hydratase, Chain A, domain 1"/>
    <property type="match status" value="1"/>
</dbReference>
<evidence type="ECO:0000256" key="7">
    <source>
        <dbReference type="ARBA" id="ARBA00023002"/>
    </source>
</evidence>
<dbReference type="GO" id="GO:0016853">
    <property type="term" value="F:isomerase activity"/>
    <property type="evidence" value="ECO:0007669"/>
    <property type="project" value="UniProtKB-KW"/>
</dbReference>
<name>A0A3B0WUE8_9ZZZZ</name>
<comment type="similarity">
    <text evidence="3">In the N-terminal section; belongs to the enoyl-CoA hydratase/isomerase family.</text>
</comment>
<dbReference type="CDD" id="cd06558">
    <property type="entry name" value="crotonase-like"/>
    <property type="match status" value="1"/>
</dbReference>
<evidence type="ECO:0000256" key="10">
    <source>
        <dbReference type="ARBA" id="ARBA00023239"/>
    </source>
</evidence>
<dbReference type="PANTHER" id="PTHR43612">
    <property type="entry name" value="TRIFUNCTIONAL ENZYME SUBUNIT ALPHA"/>
    <property type="match status" value="1"/>
</dbReference>
<dbReference type="InterPro" id="IPR006108">
    <property type="entry name" value="3HC_DH_C"/>
</dbReference>
<dbReference type="GO" id="GO:0016509">
    <property type="term" value="F:long-chain (3S)-3-hydroxyacyl-CoA dehydrogenase (NAD+) activity"/>
    <property type="evidence" value="ECO:0007669"/>
    <property type="project" value="TreeGrafter"/>
</dbReference>